<reference evidence="1" key="1">
    <citation type="submission" date="2022-05" db="EMBL/GenBank/DDBJ databases">
        <title>A multi-omics perspective on studying reproductive biology in Daphnia sinensis.</title>
        <authorList>
            <person name="Jia J."/>
        </authorList>
    </citation>
    <scope>NUCLEOTIDE SEQUENCE</scope>
    <source>
        <strain evidence="1">WSL</strain>
    </source>
</reference>
<comment type="caution">
    <text evidence="1">The sequence shown here is derived from an EMBL/GenBank/DDBJ whole genome shotgun (WGS) entry which is preliminary data.</text>
</comment>
<sequence>MAVYEQLIDHPNEPSESFVRDALAAREHGETEVVTLDGRIDVLTDTEVIECKNVRRYKDAIGQVMCYGRHYPNHVKRIHLFGYAQPSDYLKAFDASSAIGIRLTVEGGTHSWTRHSGPKPRKPCKERPPVSVEHQFLRDLLNHENGCEAMDFIRDGVFVTPSGLFQLFSKWLHGKGALGNHNEDSLKQFGMAMKRILGDKVNKRSRHVTLWLGHPPISHRCDITSSCYTFSRERSLGRKHDHRLLRDTGSHE</sequence>
<gene>
    <name evidence="1" type="ORF">GHT06_003768</name>
</gene>
<dbReference type="Proteomes" id="UP000820818">
    <property type="component" value="Unassembled WGS sequence"/>
</dbReference>
<accession>A0AAD5KDP2</accession>
<evidence type="ECO:0000313" key="2">
    <source>
        <dbReference type="Proteomes" id="UP000820818"/>
    </source>
</evidence>
<protein>
    <submittedName>
        <fullName evidence="1">Uncharacterized protein</fullName>
    </submittedName>
</protein>
<name>A0AAD5KDP2_9CRUS</name>
<evidence type="ECO:0000313" key="1">
    <source>
        <dbReference type="EMBL" id="KAI9549582.1"/>
    </source>
</evidence>
<dbReference type="AlphaFoldDB" id="A0AAD5KDP2"/>
<dbReference type="EMBL" id="WJBH02000290">
    <property type="protein sequence ID" value="KAI9549582.1"/>
    <property type="molecule type" value="Genomic_DNA"/>
</dbReference>
<organism evidence="1 2">
    <name type="scientific">Daphnia sinensis</name>
    <dbReference type="NCBI Taxonomy" id="1820382"/>
    <lineage>
        <taxon>Eukaryota</taxon>
        <taxon>Metazoa</taxon>
        <taxon>Ecdysozoa</taxon>
        <taxon>Arthropoda</taxon>
        <taxon>Crustacea</taxon>
        <taxon>Branchiopoda</taxon>
        <taxon>Diplostraca</taxon>
        <taxon>Cladocera</taxon>
        <taxon>Anomopoda</taxon>
        <taxon>Daphniidae</taxon>
        <taxon>Daphnia</taxon>
        <taxon>Daphnia similis group</taxon>
    </lineage>
</organism>
<proteinExistence type="predicted"/>
<keyword evidence="2" id="KW-1185">Reference proteome</keyword>